<sequence>MSSPEAEPESSDMASLMGFASFGNAPRPAKRPRNDFTVIDGVASQAALFMPTHGTNANAIELGSSSRHESAGIDPAIAPATGDAAPRPSQLEALPASLPARPPPSVVETGSRPSFGMAGSLNQRQGQGARGKIDSKRHDSDTRHQALRGEGPSRQRNSLWYIDYYDPMSNENPWEELEKRKGLEPLGVWLPRGHARQQPREAERTDRKEGDLKLEKQTEQEE</sequence>
<accession>A0A2C5X4T5</accession>
<dbReference type="Proteomes" id="UP000222788">
    <property type="component" value="Unassembled WGS sequence"/>
</dbReference>
<dbReference type="OrthoDB" id="5419162at2759"/>
<dbReference type="EMBL" id="APWK03000051">
    <property type="protein sequence ID" value="PHH53043.1"/>
    <property type="molecule type" value="Genomic_DNA"/>
</dbReference>
<evidence type="ECO:0000313" key="3">
    <source>
        <dbReference type="Proteomes" id="UP000222788"/>
    </source>
</evidence>
<feature type="region of interest" description="Disordered" evidence="1">
    <location>
        <begin position="1"/>
        <end position="36"/>
    </location>
</feature>
<feature type="compositionally biased region" description="Basic and acidic residues" evidence="1">
    <location>
        <begin position="131"/>
        <end position="144"/>
    </location>
</feature>
<reference evidence="2 3" key="1">
    <citation type="journal article" date="2013" name="Fungal Biol.">
        <title>Analysis of microsatellite markers in the genome of the plant pathogen Ceratocystis fimbriata.</title>
        <authorList>
            <person name="Simpson M.C."/>
            <person name="Wilken P.M."/>
            <person name="Coetzee M.P."/>
            <person name="Wingfield M.J."/>
            <person name="Wingfield B.D."/>
        </authorList>
    </citation>
    <scope>NUCLEOTIDE SEQUENCE [LARGE SCALE GENOMIC DNA]</scope>
    <source>
        <strain evidence="2 3">CBS 114723</strain>
    </source>
</reference>
<feature type="region of interest" description="Disordered" evidence="1">
    <location>
        <begin position="57"/>
        <end position="158"/>
    </location>
</feature>
<name>A0A2C5X4T5_9PEZI</name>
<reference evidence="2 3" key="2">
    <citation type="journal article" date="2013" name="IMA Fungus">
        <title>IMA Genome-F 1: Ceratocystis fimbriata: Draft nuclear genome sequence for the plant pathogen, Ceratocystis fimbriata.</title>
        <authorList>
            <person name="Wilken P.M."/>
            <person name="Steenkamp E.T."/>
            <person name="Wingfield M.J."/>
            <person name="de Beer Z.W."/>
            <person name="Wingfield B.D."/>
        </authorList>
    </citation>
    <scope>NUCLEOTIDE SEQUENCE [LARGE SCALE GENOMIC DNA]</scope>
    <source>
        <strain evidence="2 3">CBS 114723</strain>
    </source>
</reference>
<organism evidence="2 3">
    <name type="scientific">Ceratocystis fimbriata CBS 114723</name>
    <dbReference type="NCBI Taxonomy" id="1035309"/>
    <lineage>
        <taxon>Eukaryota</taxon>
        <taxon>Fungi</taxon>
        <taxon>Dikarya</taxon>
        <taxon>Ascomycota</taxon>
        <taxon>Pezizomycotina</taxon>
        <taxon>Sordariomycetes</taxon>
        <taxon>Hypocreomycetidae</taxon>
        <taxon>Microascales</taxon>
        <taxon>Ceratocystidaceae</taxon>
        <taxon>Ceratocystis</taxon>
    </lineage>
</organism>
<dbReference type="AlphaFoldDB" id="A0A2C5X4T5"/>
<evidence type="ECO:0000256" key="1">
    <source>
        <dbReference type="SAM" id="MobiDB-lite"/>
    </source>
</evidence>
<feature type="compositionally biased region" description="Basic and acidic residues" evidence="1">
    <location>
        <begin position="198"/>
        <end position="222"/>
    </location>
</feature>
<comment type="caution">
    <text evidence="2">The sequence shown here is derived from an EMBL/GenBank/DDBJ whole genome shotgun (WGS) entry which is preliminary data.</text>
</comment>
<feature type="compositionally biased region" description="Acidic residues" evidence="1">
    <location>
        <begin position="1"/>
        <end position="10"/>
    </location>
</feature>
<protein>
    <submittedName>
        <fullName evidence="2">Uncharacterized protein</fullName>
    </submittedName>
</protein>
<proteinExistence type="predicted"/>
<feature type="region of interest" description="Disordered" evidence="1">
    <location>
        <begin position="188"/>
        <end position="222"/>
    </location>
</feature>
<evidence type="ECO:0000313" key="2">
    <source>
        <dbReference type="EMBL" id="PHH53043.1"/>
    </source>
</evidence>
<keyword evidence="3" id="KW-1185">Reference proteome</keyword>
<gene>
    <name evidence="2" type="ORF">CFIMG_005082RA</name>
</gene>